<dbReference type="EMBL" id="QURR01000009">
    <property type="protein sequence ID" value="RGE45347.1"/>
    <property type="molecule type" value="Genomic_DNA"/>
</dbReference>
<feature type="non-terminal residue" evidence="2">
    <location>
        <position position="1"/>
    </location>
</feature>
<proteinExistence type="predicted"/>
<dbReference type="AlphaFoldDB" id="A0A373FN52"/>
<dbReference type="InterPro" id="IPR001584">
    <property type="entry name" value="Integrase_cat-core"/>
</dbReference>
<dbReference type="InterPro" id="IPR012337">
    <property type="entry name" value="RNaseH-like_sf"/>
</dbReference>
<name>A0A373FN52_COMTE</name>
<feature type="domain" description="Integrase catalytic" evidence="1">
    <location>
        <begin position="5"/>
        <end position="58"/>
    </location>
</feature>
<keyword evidence="3" id="KW-1185">Reference proteome</keyword>
<evidence type="ECO:0000313" key="3">
    <source>
        <dbReference type="Proteomes" id="UP000261948"/>
    </source>
</evidence>
<evidence type="ECO:0000313" key="2">
    <source>
        <dbReference type="EMBL" id="RGE45347.1"/>
    </source>
</evidence>
<protein>
    <submittedName>
        <fullName evidence="2">IS3 family transposase</fullName>
    </submittedName>
</protein>
<dbReference type="SUPFAM" id="SSF53098">
    <property type="entry name" value="Ribonuclease H-like"/>
    <property type="match status" value="1"/>
</dbReference>
<dbReference type="OrthoDB" id="5365969at2"/>
<gene>
    <name evidence="2" type="ORF">DZC30_08720</name>
</gene>
<dbReference type="GO" id="GO:0015074">
    <property type="term" value="P:DNA integration"/>
    <property type="evidence" value="ECO:0007669"/>
    <property type="project" value="InterPro"/>
</dbReference>
<evidence type="ECO:0000259" key="1">
    <source>
        <dbReference type="Pfam" id="PF13683"/>
    </source>
</evidence>
<sequence>KGAWRDNVFVERLWRSIKYEEIYLKAYDSVRTARCGIGQYLQFYNSQRPHQAHSQATPDEAYFATLPFAKMQAA</sequence>
<accession>A0A373FN52</accession>
<reference evidence="2 3" key="1">
    <citation type="submission" date="2018-08" db="EMBL/GenBank/DDBJ databases">
        <title>Comamonas testosteroni strain SWCO2.</title>
        <authorList>
            <person name="Jiang N."/>
            <person name="Zhang X.Z."/>
        </authorList>
    </citation>
    <scope>NUCLEOTIDE SEQUENCE [LARGE SCALE GENOMIC DNA]</scope>
    <source>
        <strain evidence="2 3">SWCO2</strain>
    </source>
</reference>
<dbReference type="Pfam" id="PF13683">
    <property type="entry name" value="rve_3"/>
    <property type="match status" value="1"/>
</dbReference>
<dbReference type="Proteomes" id="UP000261948">
    <property type="component" value="Unassembled WGS sequence"/>
</dbReference>
<comment type="caution">
    <text evidence="2">The sequence shown here is derived from an EMBL/GenBank/DDBJ whole genome shotgun (WGS) entry which is preliminary data.</text>
</comment>
<organism evidence="2 3">
    <name type="scientific">Comamonas testosteroni</name>
    <name type="common">Pseudomonas testosteroni</name>
    <dbReference type="NCBI Taxonomy" id="285"/>
    <lineage>
        <taxon>Bacteria</taxon>
        <taxon>Pseudomonadati</taxon>
        <taxon>Pseudomonadota</taxon>
        <taxon>Betaproteobacteria</taxon>
        <taxon>Burkholderiales</taxon>
        <taxon>Comamonadaceae</taxon>
        <taxon>Comamonas</taxon>
    </lineage>
</organism>